<organism evidence="11 12">
    <name type="scientific">Campylobacter vicugnae</name>
    <dbReference type="NCBI Taxonomy" id="1660076"/>
    <lineage>
        <taxon>Bacteria</taxon>
        <taxon>Pseudomonadati</taxon>
        <taxon>Campylobacterota</taxon>
        <taxon>Epsilonproteobacteria</taxon>
        <taxon>Campylobacterales</taxon>
        <taxon>Campylobacteraceae</taxon>
        <taxon>Campylobacter</taxon>
    </lineage>
</organism>
<comment type="catalytic activity">
    <reaction evidence="9">
        <text>L-isoleucine + 2-oxoglutarate = (S)-3-methyl-2-oxopentanoate + L-glutamate</text>
        <dbReference type="Rhea" id="RHEA:24801"/>
        <dbReference type="ChEBI" id="CHEBI:16810"/>
        <dbReference type="ChEBI" id="CHEBI:29985"/>
        <dbReference type="ChEBI" id="CHEBI:35146"/>
        <dbReference type="ChEBI" id="CHEBI:58045"/>
        <dbReference type="EC" id="2.6.1.42"/>
    </reaction>
</comment>
<evidence type="ECO:0000256" key="4">
    <source>
        <dbReference type="ARBA" id="ARBA00005072"/>
    </source>
</evidence>
<dbReference type="EC" id="2.6.1.42" evidence="6"/>
<dbReference type="InterPro" id="IPR043131">
    <property type="entry name" value="BCAT-like_N"/>
</dbReference>
<dbReference type="Proteomes" id="UP000194265">
    <property type="component" value="Chromosome"/>
</dbReference>
<dbReference type="GO" id="GO:0004084">
    <property type="term" value="F:branched-chain-amino-acid transaminase activity"/>
    <property type="evidence" value="ECO:0007669"/>
    <property type="project" value="UniProtKB-EC"/>
</dbReference>
<evidence type="ECO:0000256" key="2">
    <source>
        <dbReference type="ARBA" id="ARBA00004824"/>
    </source>
</evidence>
<evidence type="ECO:0000256" key="10">
    <source>
        <dbReference type="ARBA" id="ARBA00049229"/>
    </source>
</evidence>
<comment type="similarity">
    <text evidence="5">Belongs to the class-IV pyridoxal-phosphate-dependent aminotransferase family.</text>
</comment>
<dbReference type="SUPFAM" id="SSF56752">
    <property type="entry name" value="D-aminoacid aminotransferase-like PLP-dependent enzymes"/>
    <property type="match status" value="1"/>
</dbReference>
<evidence type="ECO:0000256" key="6">
    <source>
        <dbReference type="ARBA" id="ARBA00013053"/>
    </source>
</evidence>
<dbReference type="RefSeq" id="WP_086333475.1">
    <property type="nucleotide sequence ID" value="NZ_CP018791.1"/>
</dbReference>
<dbReference type="AlphaFoldDB" id="A0A1X9T0A8"/>
<evidence type="ECO:0000256" key="5">
    <source>
        <dbReference type="ARBA" id="ARBA00009320"/>
    </source>
</evidence>
<dbReference type="EMBL" id="CP018791">
    <property type="protein sequence ID" value="ARR01903.1"/>
    <property type="molecule type" value="Genomic_DNA"/>
</dbReference>
<dbReference type="CDD" id="cd01558">
    <property type="entry name" value="D-AAT_like"/>
    <property type="match status" value="1"/>
</dbReference>
<accession>A0A1X9T0A8</accession>
<dbReference type="GO" id="GO:0046394">
    <property type="term" value="P:carboxylic acid biosynthetic process"/>
    <property type="evidence" value="ECO:0007669"/>
    <property type="project" value="UniProtKB-ARBA"/>
</dbReference>
<comment type="catalytic activity">
    <reaction evidence="10">
        <text>L-leucine + 2-oxoglutarate = 4-methyl-2-oxopentanoate + L-glutamate</text>
        <dbReference type="Rhea" id="RHEA:18321"/>
        <dbReference type="ChEBI" id="CHEBI:16810"/>
        <dbReference type="ChEBI" id="CHEBI:17865"/>
        <dbReference type="ChEBI" id="CHEBI:29985"/>
        <dbReference type="ChEBI" id="CHEBI:57427"/>
        <dbReference type="EC" id="2.6.1.42"/>
    </reaction>
</comment>
<dbReference type="GO" id="GO:0008652">
    <property type="term" value="P:amino acid biosynthetic process"/>
    <property type="evidence" value="ECO:0007669"/>
    <property type="project" value="UniProtKB-ARBA"/>
</dbReference>
<comment type="cofactor">
    <cofactor evidence="1">
        <name>pyridoxal 5'-phosphate</name>
        <dbReference type="ChEBI" id="CHEBI:597326"/>
    </cofactor>
</comment>
<dbReference type="FunFam" id="3.20.10.10:FF:000002">
    <property type="entry name" value="D-alanine aminotransferase"/>
    <property type="match status" value="1"/>
</dbReference>
<evidence type="ECO:0000256" key="9">
    <source>
        <dbReference type="ARBA" id="ARBA00048798"/>
    </source>
</evidence>
<evidence type="ECO:0000256" key="3">
    <source>
        <dbReference type="ARBA" id="ARBA00004931"/>
    </source>
</evidence>
<dbReference type="InterPro" id="IPR050571">
    <property type="entry name" value="Class-IV_PLP-Dep_Aminotrnsfr"/>
</dbReference>
<keyword evidence="11" id="KW-0808">Transferase</keyword>
<dbReference type="Gene3D" id="3.30.470.10">
    <property type="match status" value="1"/>
</dbReference>
<keyword evidence="7" id="KW-0663">Pyridoxal phosphate</keyword>
<dbReference type="InterPro" id="IPR043132">
    <property type="entry name" value="BCAT-like_C"/>
</dbReference>
<sequence>MAALISMQKVFLNGDFIDKDSAKISIFDRGFIFGDGIYEVIPVINSTIVEKQGFWDRFKRSLNEIDLSLPYSTNEFETILNRLIQINSLQEGGLYIQITRGVAQRDFSFVSNITPTVMAFAFSDSVLEHPGAKSGITIISTPDIRWKRRDIKSISLLGQCYAKNQATIAGADECFMVEDGYVTEAGSSSAFIIKDGVLITKPLSNEILPGIRRQRLLNLAKEIGLKIEERKFSMDEVYNADECFISAATIILLPVIKADGKEINGGKIGEYTIKLRELYKNGLISEASKFKE</sequence>
<dbReference type="PANTHER" id="PTHR42743:SF11">
    <property type="entry name" value="AMINODEOXYCHORISMATE LYASE"/>
    <property type="match status" value="1"/>
</dbReference>
<keyword evidence="11" id="KW-0032">Aminotransferase</keyword>
<evidence type="ECO:0000256" key="7">
    <source>
        <dbReference type="ARBA" id="ARBA00022898"/>
    </source>
</evidence>
<comment type="pathway">
    <text evidence="2">Amino-acid biosynthesis; L-isoleucine biosynthesis; L-isoleucine from 2-oxobutanoate: step 4/4.</text>
</comment>
<proteinExistence type="inferred from homology"/>
<protein>
    <recommendedName>
        <fullName evidence="6">branched-chain-amino-acid transaminase</fullName>
        <ecNumber evidence="6">2.6.1.42</ecNumber>
    </recommendedName>
</protein>
<evidence type="ECO:0000256" key="8">
    <source>
        <dbReference type="ARBA" id="ARBA00048212"/>
    </source>
</evidence>
<dbReference type="InterPro" id="IPR001544">
    <property type="entry name" value="Aminotrans_IV"/>
</dbReference>
<gene>
    <name evidence="11" type="ORF">CVIC8964_0484</name>
</gene>
<comment type="pathway">
    <text evidence="4">Amino-acid biosynthesis; L-leucine biosynthesis; L-leucine from 3-methyl-2-oxobutanoate: step 4/4.</text>
</comment>
<reference evidence="11 12" key="1">
    <citation type="journal article" date="2017" name="Genome Biol. Evol.">
        <title>Comparative Genomic Analysis Identifies a Campylobacter Clade Deficient in Selenium Metabolism.</title>
        <authorList>
            <person name="Miller W.G."/>
            <person name="Yee E."/>
            <person name="Lopes B.S."/>
            <person name="Chapman M.H."/>
            <person name="Huynh S."/>
            <person name="Bono J.L."/>
            <person name="Parker C.T."/>
            <person name="Strachan N.J.C."/>
            <person name="Forbes K.J."/>
        </authorList>
    </citation>
    <scope>NUCLEOTIDE SEQUENCE [LARGE SCALE GENOMIC DNA]</scope>
    <source>
        <strain evidence="11 12">RM8964</strain>
    </source>
</reference>
<dbReference type="InterPro" id="IPR036038">
    <property type="entry name" value="Aminotransferase-like"/>
</dbReference>
<evidence type="ECO:0000313" key="12">
    <source>
        <dbReference type="Proteomes" id="UP000194265"/>
    </source>
</evidence>
<evidence type="ECO:0000256" key="1">
    <source>
        <dbReference type="ARBA" id="ARBA00001933"/>
    </source>
</evidence>
<dbReference type="NCBIfam" id="NF005209">
    <property type="entry name" value="PRK06680.1"/>
    <property type="match status" value="1"/>
</dbReference>
<dbReference type="Gene3D" id="3.20.10.10">
    <property type="entry name" value="D-amino Acid Aminotransferase, subunit A, domain 2"/>
    <property type="match status" value="1"/>
</dbReference>
<name>A0A1X9T0A8_9BACT</name>
<dbReference type="GO" id="GO:0005829">
    <property type="term" value="C:cytosol"/>
    <property type="evidence" value="ECO:0007669"/>
    <property type="project" value="TreeGrafter"/>
</dbReference>
<comment type="pathway">
    <text evidence="3">Amino-acid biosynthesis; L-valine biosynthesis; L-valine from pyruvate: step 4/4.</text>
</comment>
<dbReference type="Pfam" id="PF01063">
    <property type="entry name" value="Aminotran_4"/>
    <property type="match status" value="1"/>
</dbReference>
<evidence type="ECO:0000313" key="11">
    <source>
        <dbReference type="EMBL" id="ARR01903.1"/>
    </source>
</evidence>
<dbReference type="STRING" id="1660074.CVIC8964_0484"/>
<comment type="catalytic activity">
    <reaction evidence="8">
        <text>L-valine + 2-oxoglutarate = 3-methyl-2-oxobutanoate + L-glutamate</text>
        <dbReference type="Rhea" id="RHEA:24813"/>
        <dbReference type="ChEBI" id="CHEBI:11851"/>
        <dbReference type="ChEBI" id="CHEBI:16810"/>
        <dbReference type="ChEBI" id="CHEBI:29985"/>
        <dbReference type="ChEBI" id="CHEBI:57762"/>
        <dbReference type="EC" id="2.6.1.42"/>
    </reaction>
</comment>
<dbReference type="OrthoDB" id="9805628at2"/>
<dbReference type="PANTHER" id="PTHR42743">
    <property type="entry name" value="AMINO-ACID AMINOTRANSFERASE"/>
    <property type="match status" value="1"/>
</dbReference>